<evidence type="ECO:0000313" key="2">
    <source>
        <dbReference type="Proteomes" id="UP000270866"/>
    </source>
</evidence>
<proteinExistence type="predicted"/>
<name>A0A3L6P195_FUSOX</name>
<reference evidence="1 2" key="1">
    <citation type="journal article" date="2018" name="Sci. Rep.">
        <title>Characterisation of pathogen-specific regions and novel effector candidates in Fusarium oxysporum f. sp. cepae.</title>
        <authorList>
            <person name="Armitage A.D."/>
            <person name="Taylor A."/>
            <person name="Sobczyk M.K."/>
            <person name="Baxter L."/>
            <person name="Greenfield B.P."/>
            <person name="Bates H.J."/>
            <person name="Wilson F."/>
            <person name="Jackson A.C."/>
            <person name="Ott S."/>
            <person name="Harrison R.J."/>
            <person name="Clarkson J.P."/>
        </authorList>
    </citation>
    <scope>NUCLEOTIDE SEQUENCE [LARGE SCALE GENOMIC DNA]</scope>
    <source>
        <strain evidence="1 2">FoC_Fus2</strain>
    </source>
</reference>
<accession>A0A3L6P195</accession>
<organism evidence="1 2">
    <name type="scientific">Fusarium oxysporum f. sp. cepae</name>
    <dbReference type="NCBI Taxonomy" id="396571"/>
    <lineage>
        <taxon>Eukaryota</taxon>
        <taxon>Fungi</taxon>
        <taxon>Dikarya</taxon>
        <taxon>Ascomycota</taxon>
        <taxon>Pezizomycotina</taxon>
        <taxon>Sordariomycetes</taxon>
        <taxon>Hypocreomycetidae</taxon>
        <taxon>Hypocreales</taxon>
        <taxon>Nectriaceae</taxon>
        <taxon>Fusarium</taxon>
        <taxon>Fusarium oxysporum species complex</taxon>
    </lineage>
</organism>
<evidence type="ECO:0000313" key="1">
    <source>
        <dbReference type="EMBL" id="RKK25576.1"/>
    </source>
</evidence>
<protein>
    <submittedName>
        <fullName evidence="1">Uncharacterized protein</fullName>
    </submittedName>
</protein>
<dbReference type="AlphaFoldDB" id="A0A3L6P195"/>
<dbReference type="EMBL" id="MRCU01000002">
    <property type="protein sequence ID" value="RKK25576.1"/>
    <property type="molecule type" value="Genomic_DNA"/>
</dbReference>
<gene>
    <name evidence="1" type="ORF">BFJ65_g3483</name>
</gene>
<comment type="caution">
    <text evidence="1">The sequence shown here is derived from an EMBL/GenBank/DDBJ whole genome shotgun (WGS) entry which is preliminary data.</text>
</comment>
<sequence length="60" mass="6950">MQTLVFLNHLKQFGTSAEVCDEWHCFALKTTQEYIQVPIKVRAFPHIWELTVSETALADN</sequence>
<dbReference type="Proteomes" id="UP000270866">
    <property type="component" value="Chromosome 4"/>
</dbReference>